<dbReference type="OrthoDB" id="443318at2759"/>
<dbReference type="GO" id="GO:0000981">
    <property type="term" value="F:DNA-binding transcription factor activity, RNA polymerase II-specific"/>
    <property type="evidence" value="ECO:0007669"/>
    <property type="project" value="InterPro"/>
</dbReference>
<dbReference type="GO" id="GO:0004185">
    <property type="term" value="F:serine-type carboxypeptidase activity"/>
    <property type="evidence" value="ECO:0007669"/>
    <property type="project" value="InterPro"/>
</dbReference>
<protein>
    <submittedName>
        <fullName evidence="11">Serine carboxypeptidase</fullName>
    </submittedName>
</protein>
<keyword evidence="7" id="KW-0539">Nucleus</keyword>
<evidence type="ECO:0000259" key="10">
    <source>
        <dbReference type="Pfam" id="PF00172"/>
    </source>
</evidence>
<evidence type="ECO:0000256" key="1">
    <source>
        <dbReference type="ARBA" id="ARBA00004123"/>
    </source>
</evidence>
<comment type="similarity">
    <text evidence="2">Belongs to the peptidase S10 family.</text>
</comment>
<reference evidence="11 12" key="1">
    <citation type="submission" date="2014-02" db="EMBL/GenBank/DDBJ databases">
        <title>The genome sequence of Colletotrichum fioriniae PJ7.</title>
        <authorList>
            <person name="Baroncelli R."/>
            <person name="Thon M.R."/>
        </authorList>
    </citation>
    <scope>NUCLEOTIDE SEQUENCE [LARGE SCALE GENOMIC DNA]</scope>
    <source>
        <strain evidence="11 12">PJ7</strain>
    </source>
</reference>
<dbReference type="PANTHER" id="PTHR31001:SF90">
    <property type="entry name" value="CENTROMERE DNA-BINDING PROTEIN COMPLEX CBF3 SUBUNIT B"/>
    <property type="match status" value="1"/>
</dbReference>
<keyword evidence="4" id="KW-0645">Protease</keyword>
<dbReference type="InterPro" id="IPR033124">
    <property type="entry name" value="Ser_caboxypep_his_AS"/>
</dbReference>
<evidence type="ECO:0000256" key="3">
    <source>
        <dbReference type="ARBA" id="ARBA00022645"/>
    </source>
</evidence>
<feature type="domain" description="Zn(2)-C6 fungal-type" evidence="10">
    <location>
        <begin position="648"/>
        <end position="673"/>
    </location>
</feature>
<dbReference type="SUPFAM" id="SSF53474">
    <property type="entry name" value="alpha/beta-Hydrolases"/>
    <property type="match status" value="1"/>
</dbReference>
<evidence type="ECO:0000256" key="2">
    <source>
        <dbReference type="ARBA" id="ARBA00009431"/>
    </source>
</evidence>
<evidence type="ECO:0000256" key="5">
    <source>
        <dbReference type="ARBA" id="ARBA00022801"/>
    </source>
</evidence>
<dbReference type="GO" id="GO:0008270">
    <property type="term" value="F:zinc ion binding"/>
    <property type="evidence" value="ECO:0007669"/>
    <property type="project" value="InterPro"/>
</dbReference>
<keyword evidence="5" id="KW-0378">Hydrolase</keyword>
<dbReference type="InterPro" id="IPR001563">
    <property type="entry name" value="Peptidase_S10"/>
</dbReference>
<dbReference type="InterPro" id="IPR036864">
    <property type="entry name" value="Zn2-C6_fun-type_DNA-bd_sf"/>
</dbReference>
<dbReference type="Gene3D" id="3.40.50.1820">
    <property type="entry name" value="alpha/beta hydrolase"/>
    <property type="match status" value="1"/>
</dbReference>
<dbReference type="PANTHER" id="PTHR31001">
    <property type="entry name" value="UNCHARACTERIZED TRANSCRIPTIONAL REGULATORY PROTEIN"/>
    <property type="match status" value="1"/>
</dbReference>
<feature type="region of interest" description="Disordered" evidence="8">
    <location>
        <begin position="740"/>
        <end position="763"/>
    </location>
</feature>
<evidence type="ECO:0000256" key="4">
    <source>
        <dbReference type="ARBA" id="ARBA00022670"/>
    </source>
</evidence>
<dbReference type="CDD" id="cd00067">
    <property type="entry name" value="GAL4"/>
    <property type="match status" value="1"/>
</dbReference>
<name>A0A010QUW2_9PEZI</name>
<dbReference type="InterPro" id="IPR050613">
    <property type="entry name" value="Sec_Metabolite_Reg"/>
</dbReference>
<dbReference type="eggNOG" id="KOG1282">
    <property type="taxonomic scope" value="Eukaryota"/>
</dbReference>
<dbReference type="Pfam" id="PF00172">
    <property type="entry name" value="Zn_clus"/>
    <property type="match status" value="1"/>
</dbReference>
<sequence length="1315" mass="146533">MRNPLSFIALATALTPHSFAQFPPAPQGVTVLKSKFDEGIQISYKEASVKSYAGYIKLPPGTLEGVGQEQDFEINTFFWFFEAKEDPENAPLSIWMNGGPGSSSMPGLFNENGPCYINPDSNSTRPSEWSWNNKVNMLYIDQPVQVGFSYDSLRNVTRNLLGSTQTLNASSPIPAQNATFQTGTLASGGRNTTSFGSRNAAIALWHFAQVWFQEFPGYHPNDDRISIATQSYGGRYGPAFAAYFQEQNEKIANGTWDGTEGEKYTLNLDTLLIVNGCIDRQVQWPSYPEMAFNNTYGIQTVNETVYQGMVDAYYAEGGCRDRIDACREISAVYDPDNIGINATVNSVCQDAETYCTENVRDPYLDVSGRDYYDVTQIDPTLFPPPFTAGYLNQPYVQSALGVPLNWTGSSSASSSAFRSIGDYPRPGWIEDIAYLLHSGIKVSLMFGDRDFACNWIGGEQVALAIPWADQENFANAGYEPLQTNATYEGGQVRQYGNLSFIRVYQAGHAVPSYQPESAYQIFNRALFNKDIATGLVDTATNLTYATEGPADTFGIKNEIPPQYEDFCYILDPSTCSDEQVDALRNGTGIIKDYIMVEPASQQGAAIGLKARDIAFVAAPIPRVSRFVIYPQPESRSAYSPDTVPPPIECTRKKRKCNKEIPCARCSRLGLHCDREVVHLRRNAVRHSVEIEFLETLRSMLQSNDPTSARRAADLVAARLEGLRSGSGQLTENTRIANLVESGSGLEDDSGQDEATGSHSKARSSLTVTALEHMAWGRSYGNCYPHLHCNCHQRRDPTITTSTTGLSPSLGLPDHTVPSLALLPERVTAEILISFHLEHIAWHHNSLHCPTFLQQCTAFWATGVYDQPQWLALYSAVLSSSLLSWQNSWKHRDAYPLTLPGCSPQELFNFMVDTLYKAHFLQNVSIYSIQAIVISTEVAHNLGLSQLNATLFSAAIRIAECLGIHKITKCSLDLQTPDEIWDDTLQREVGRRVWLQMVIQDHFAIPFTDSYVINPSHYSTSFPRNANDADLIEAPDEVLTVSTYTRVLGGIAQLMPELADGMGPLRAQKPAREQYAHVLKMDQKMREKVQSIPRFLLQKDELLEGQFDHTLTNPQIYRGDANQFRQIVMIHRPFLFLSFQSDSYVHTRRTCVAAAVTILREHKSIVESGEVSLWTHVAFSITAAIILSFEVICDQSKERDNRQEGYLDAIRDAREHLLGRTTSDILAHRGVVLIDAIFSEVGGIESFSDRTLAARPDAINFEEIAARFKTDWFILDSSTAGLGQFDVPEEHFTMSGDPSEDFGDWFQQIFHSTIVE</sequence>
<proteinExistence type="inferred from homology"/>
<keyword evidence="12" id="KW-1185">Reference proteome</keyword>
<feature type="chain" id="PRO_5001455685" evidence="9">
    <location>
        <begin position="21"/>
        <end position="1315"/>
    </location>
</feature>
<dbReference type="PROSITE" id="PS00560">
    <property type="entry name" value="CARBOXYPEPT_SER_HIS"/>
    <property type="match status" value="1"/>
</dbReference>
<dbReference type="GO" id="GO:0005634">
    <property type="term" value="C:nucleus"/>
    <property type="evidence" value="ECO:0007669"/>
    <property type="project" value="UniProtKB-SubCell"/>
</dbReference>
<dbReference type="EMBL" id="JARH01000218">
    <property type="protein sequence ID" value="EXF83967.1"/>
    <property type="molecule type" value="Genomic_DNA"/>
</dbReference>
<feature type="signal peptide" evidence="9">
    <location>
        <begin position="1"/>
        <end position="20"/>
    </location>
</feature>
<dbReference type="GO" id="GO:0006508">
    <property type="term" value="P:proteolysis"/>
    <property type="evidence" value="ECO:0007669"/>
    <property type="project" value="UniProtKB-KW"/>
</dbReference>
<evidence type="ECO:0000313" key="11">
    <source>
        <dbReference type="EMBL" id="EXF83967.1"/>
    </source>
</evidence>
<gene>
    <name evidence="11" type="ORF">CFIO01_12431</name>
</gene>
<keyword evidence="6" id="KW-0325">Glycoprotein</keyword>
<dbReference type="InterPro" id="IPR001138">
    <property type="entry name" value="Zn2Cys6_DnaBD"/>
</dbReference>
<keyword evidence="9" id="KW-0732">Signal</keyword>
<dbReference type="PRINTS" id="PR00724">
    <property type="entry name" value="CRBOXYPTASEC"/>
</dbReference>
<evidence type="ECO:0000256" key="7">
    <source>
        <dbReference type="ARBA" id="ARBA00023242"/>
    </source>
</evidence>
<dbReference type="CDD" id="cd12148">
    <property type="entry name" value="fungal_TF_MHR"/>
    <property type="match status" value="1"/>
</dbReference>
<dbReference type="HOGENOM" id="CLU_260331_0_0_1"/>
<dbReference type="InterPro" id="IPR029058">
    <property type="entry name" value="AB_hydrolase_fold"/>
</dbReference>
<organism evidence="11 12">
    <name type="scientific">Colletotrichum fioriniae PJ7</name>
    <dbReference type="NCBI Taxonomy" id="1445577"/>
    <lineage>
        <taxon>Eukaryota</taxon>
        <taxon>Fungi</taxon>
        <taxon>Dikarya</taxon>
        <taxon>Ascomycota</taxon>
        <taxon>Pezizomycotina</taxon>
        <taxon>Sordariomycetes</taxon>
        <taxon>Hypocreomycetidae</taxon>
        <taxon>Glomerellales</taxon>
        <taxon>Glomerellaceae</taxon>
        <taxon>Colletotrichum</taxon>
        <taxon>Colletotrichum acutatum species complex</taxon>
    </lineage>
</organism>
<evidence type="ECO:0000256" key="6">
    <source>
        <dbReference type="ARBA" id="ARBA00023180"/>
    </source>
</evidence>
<evidence type="ECO:0000256" key="9">
    <source>
        <dbReference type="SAM" id="SignalP"/>
    </source>
</evidence>
<accession>A0A010QUW2</accession>
<evidence type="ECO:0000313" key="12">
    <source>
        <dbReference type="Proteomes" id="UP000020467"/>
    </source>
</evidence>
<dbReference type="Pfam" id="PF00450">
    <property type="entry name" value="Peptidase_S10"/>
    <property type="match status" value="1"/>
</dbReference>
<dbReference type="Gene3D" id="4.10.240.10">
    <property type="entry name" value="Zn(2)-C6 fungal-type DNA-binding domain"/>
    <property type="match status" value="1"/>
</dbReference>
<feature type="compositionally biased region" description="Polar residues" evidence="8">
    <location>
        <begin position="752"/>
        <end position="763"/>
    </location>
</feature>
<keyword evidence="3 11" id="KW-0121">Carboxypeptidase</keyword>
<dbReference type="Proteomes" id="UP000020467">
    <property type="component" value="Unassembled WGS sequence"/>
</dbReference>
<dbReference type="KEGG" id="cfj:CFIO01_12431"/>
<comment type="caution">
    <text evidence="11">The sequence shown here is derived from an EMBL/GenBank/DDBJ whole genome shotgun (WGS) entry which is preliminary data.</text>
</comment>
<comment type="subcellular location">
    <subcellularLocation>
        <location evidence="1">Nucleus</location>
    </subcellularLocation>
</comment>
<evidence type="ECO:0000256" key="8">
    <source>
        <dbReference type="SAM" id="MobiDB-lite"/>
    </source>
</evidence>